<keyword evidence="7" id="KW-0865">Zymogen</keyword>
<evidence type="ECO:0000256" key="2">
    <source>
        <dbReference type="ARBA" id="ARBA00022670"/>
    </source>
</evidence>
<dbReference type="GO" id="GO:0006508">
    <property type="term" value="P:proteolysis"/>
    <property type="evidence" value="ECO:0007669"/>
    <property type="project" value="UniProtKB-KW"/>
</dbReference>
<keyword evidence="4 7" id="KW-0378">Hydrolase</keyword>
<keyword evidence="9" id="KW-1185">Reference proteome</keyword>
<dbReference type="GO" id="GO:0008270">
    <property type="term" value="F:zinc ion binding"/>
    <property type="evidence" value="ECO:0007669"/>
    <property type="project" value="InterPro"/>
</dbReference>
<evidence type="ECO:0000256" key="7">
    <source>
        <dbReference type="RuleBase" id="RU364017"/>
    </source>
</evidence>
<proteinExistence type="inferred from homology"/>
<name>A0A9P6C206_9AGAR</name>
<keyword evidence="5 7" id="KW-0862">Zinc</keyword>
<dbReference type="PANTHER" id="PTHR33478:SF1">
    <property type="entry name" value="EXTRACELLULAR METALLOPROTEINASE MEP"/>
    <property type="match status" value="1"/>
</dbReference>
<evidence type="ECO:0000256" key="1">
    <source>
        <dbReference type="ARBA" id="ARBA00001947"/>
    </source>
</evidence>
<gene>
    <name evidence="8" type="ORF">P691DRAFT_674389</name>
</gene>
<dbReference type="InterPro" id="IPR050371">
    <property type="entry name" value="Fungal_virulence_M36"/>
</dbReference>
<dbReference type="PANTHER" id="PTHR33478">
    <property type="entry name" value="EXTRACELLULAR METALLOPROTEINASE MEP"/>
    <property type="match status" value="1"/>
</dbReference>
<dbReference type="Proteomes" id="UP000807342">
    <property type="component" value="Unassembled WGS sequence"/>
</dbReference>
<dbReference type="EC" id="3.4.24.-" evidence="7"/>
<dbReference type="GO" id="GO:0005615">
    <property type="term" value="C:extracellular space"/>
    <property type="evidence" value="ECO:0007669"/>
    <property type="project" value="InterPro"/>
</dbReference>
<evidence type="ECO:0000313" key="9">
    <source>
        <dbReference type="Proteomes" id="UP000807342"/>
    </source>
</evidence>
<dbReference type="Pfam" id="PF02128">
    <property type="entry name" value="Peptidase_M36"/>
    <property type="match status" value="1"/>
</dbReference>
<keyword evidence="3 7" id="KW-0479">Metal-binding</keyword>
<dbReference type="Gene3D" id="3.10.170.10">
    <property type="match status" value="1"/>
</dbReference>
<evidence type="ECO:0000256" key="6">
    <source>
        <dbReference type="ARBA" id="ARBA00023049"/>
    </source>
</evidence>
<protein>
    <recommendedName>
        <fullName evidence="7">Extracellular metalloproteinase</fullName>
        <ecNumber evidence="7">3.4.24.-</ecNumber>
    </recommendedName>
    <alternativeName>
        <fullName evidence="7">Fungalysin</fullName>
    </alternativeName>
</protein>
<dbReference type="EMBL" id="MU151265">
    <property type="protein sequence ID" value="KAF9446064.1"/>
    <property type="molecule type" value="Genomic_DNA"/>
</dbReference>
<keyword evidence="2 7" id="KW-0645">Protease</keyword>
<keyword evidence="6 7" id="KW-0482">Metalloprotease</keyword>
<evidence type="ECO:0000256" key="3">
    <source>
        <dbReference type="ARBA" id="ARBA00022723"/>
    </source>
</evidence>
<evidence type="ECO:0000256" key="5">
    <source>
        <dbReference type="ARBA" id="ARBA00022833"/>
    </source>
</evidence>
<keyword evidence="7" id="KW-0964">Secreted</keyword>
<comment type="similarity">
    <text evidence="7">Belongs to the peptidase M36 family.</text>
</comment>
<sequence length="83" mass="8922">NISFHAYDVNSSLDATNLSAVADSAFHVMNVMNDVSYQYGLRDEQGNFQNNNFGRGGVQTDSVQVSVNDTSGVSNANFATPPM</sequence>
<dbReference type="AlphaFoldDB" id="A0A9P6C206"/>
<reference evidence="8" key="1">
    <citation type="submission" date="2020-11" db="EMBL/GenBank/DDBJ databases">
        <authorList>
            <consortium name="DOE Joint Genome Institute"/>
            <person name="Ahrendt S."/>
            <person name="Riley R."/>
            <person name="Andreopoulos W."/>
            <person name="Labutti K."/>
            <person name="Pangilinan J."/>
            <person name="Ruiz-Duenas F.J."/>
            <person name="Barrasa J.M."/>
            <person name="Sanchez-Garcia M."/>
            <person name="Camarero S."/>
            <person name="Miyauchi S."/>
            <person name="Serrano A."/>
            <person name="Linde D."/>
            <person name="Babiker R."/>
            <person name="Drula E."/>
            <person name="Ayuso-Fernandez I."/>
            <person name="Pacheco R."/>
            <person name="Padilla G."/>
            <person name="Ferreira P."/>
            <person name="Barriuso J."/>
            <person name="Kellner H."/>
            <person name="Castanera R."/>
            <person name="Alfaro M."/>
            <person name="Ramirez L."/>
            <person name="Pisabarro A.G."/>
            <person name="Kuo A."/>
            <person name="Tritt A."/>
            <person name="Lipzen A."/>
            <person name="He G."/>
            <person name="Yan M."/>
            <person name="Ng V."/>
            <person name="Cullen D."/>
            <person name="Martin F."/>
            <person name="Rosso M.-N."/>
            <person name="Henrissat B."/>
            <person name="Hibbett D."/>
            <person name="Martinez A.T."/>
            <person name="Grigoriev I.V."/>
        </authorList>
    </citation>
    <scope>NUCLEOTIDE SEQUENCE</scope>
    <source>
        <strain evidence="8">MF-IS2</strain>
    </source>
</reference>
<dbReference type="OrthoDB" id="3227768at2759"/>
<organism evidence="8 9">
    <name type="scientific">Macrolepiota fuliginosa MF-IS2</name>
    <dbReference type="NCBI Taxonomy" id="1400762"/>
    <lineage>
        <taxon>Eukaryota</taxon>
        <taxon>Fungi</taxon>
        <taxon>Dikarya</taxon>
        <taxon>Basidiomycota</taxon>
        <taxon>Agaricomycotina</taxon>
        <taxon>Agaricomycetes</taxon>
        <taxon>Agaricomycetidae</taxon>
        <taxon>Agaricales</taxon>
        <taxon>Agaricineae</taxon>
        <taxon>Agaricaceae</taxon>
        <taxon>Macrolepiota</taxon>
    </lineage>
</organism>
<feature type="non-terminal residue" evidence="8">
    <location>
        <position position="1"/>
    </location>
</feature>
<accession>A0A9P6C206</accession>
<dbReference type="GO" id="GO:0004222">
    <property type="term" value="F:metalloendopeptidase activity"/>
    <property type="evidence" value="ECO:0007669"/>
    <property type="project" value="InterPro"/>
</dbReference>
<comment type="caution">
    <text evidence="8">The sequence shown here is derived from an EMBL/GenBank/DDBJ whole genome shotgun (WGS) entry which is preliminary data.</text>
</comment>
<dbReference type="SUPFAM" id="SSF55486">
    <property type="entry name" value="Metalloproteases ('zincins'), catalytic domain"/>
    <property type="match status" value="1"/>
</dbReference>
<evidence type="ECO:0000313" key="8">
    <source>
        <dbReference type="EMBL" id="KAF9446064.1"/>
    </source>
</evidence>
<evidence type="ECO:0000256" key="4">
    <source>
        <dbReference type="ARBA" id="ARBA00022801"/>
    </source>
</evidence>
<comment type="cofactor">
    <cofactor evidence="1 7">
        <name>Zn(2+)</name>
        <dbReference type="ChEBI" id="CHEBI:29105"/>
    </cofactor>
</comment>
<dbReference type="InterPro" id="IPR001842">
    <property type="entry name" value="Peptidase_M36"/>
</dbReference>
<comment type="subcellular location">
    <subcellularLocation>
        <location evidence="7">Secreted</location>
    </subcellularLocation>
</comment>